<feature type="non-terminal residue" evidence="1">
    <location>
        <position position="1"/>
    </location>
</feature>
<sequence>CSICRRLVAGPEQQNHMGGHILRKIRDVAEPDLIKTVSNEFPCGFCGQYTKGTCILSIAAGKAQSTCSQAYNFRISAASKIFKSKPCTNVPIQCPFC</sequence>
<evidence type="ECO:0000313" key="1">
    <source>
        <dbReference type="EMBL" id="KAF9522599.1"/>
    </source>
</evidence>
<dbReference type="AlphaFoldDB" id="A0A9P6E4W7"/>
<accession>A0A9P6E4W7</accession>
<proteinExistence type="predicted"/>
<comment type="caution">
    <text evidence="1">The sequence shown here is derived from an EMBL/GenBank/DDBJ whole genome shotgun (WGS) entry which is preliminary data.</text>
</comment>
<protein>
    <submittedName>
        <fullName evidence="1">Uncharacterized protein</fullName>
    </submittedName>
</protein>
<dbReference type="OrthoDB" id="2953545at2759"/>
<organism evidence="1 2">
    <name type="scientific">Crepidotus variabilis</name>
    <dbReference type="NCBI Taxonomy" id="179855"/>
    <lineage>
        <taxon>Eukaryota</taxon>
        <taxon>Fungi</taxon>
        <taxon>Dikarya</taxon>
        <taxon>Basidiomycota</taxon>
        <taxon>Agaricomycotina</taxon>
        <taxon>Agaricomycetes</taxon>
        <taxon>Agaricomycetidae</taxon>
        <taxon>Agaricales</taxon>
        <taxon>Agaricineae</taxon>
        <taxon>Crepidotaceae</taxon>
        <taxon>Crepidotus</taxon>
    </lineage>
</organism>
<gene>
    <name evidence="1" type="ORF">CPB83DRAFT_745856</name>
</gene>
<dbReference type="Proteomes" id="UP000807306">
    <property type="component" value="Unassembled WGS sequence"/>
</dbReference>
<feature type="non-terminal residue" evidence="1">
    <location>
        <position position="97"/>
    </location>
</feature>
<dbReference type="EMBL" id="MU157939">
    <property type="protein sequence ID" value="KAF9522599.1"/>
    <property type="molecule type" value="Genomic_DNA"/>
</dbReference>
<reference evidence="1" key="1">
    <citation type="submission" date="2020-11" db="EMBL/GenBank/DDBJ databases">
        <authorList>
            <consortium name="DOE Joint Genome Institute"/>
            <person name="Ahrendt S."/>
            <person name="Riley R."/>
            <person name="Andreopoulos W."/>
            <person name="Labutti K."/>
            <person name="Pangilinan J."/>
            <person name="Ruiz-Duenas F.J."/>
            <person name="Barrasa J.M."/>
            <person name="Sanchez-Garcia M."/>
            <person name="Camarero S."/>
            <person name="Miyauchi S."/>
            <person name="Serrano A."/>
            <person name="Linde D."/>
            <person name="Babiker R."/>
            <person name="Drula E."/>
            <person name="Ayuso-Fernandez I."/>
            <person name="Pacheco R."/>
            <person name="Padilla G."/>
            <person name="Ferreira P."/>
            <person name="Barriuso J."/>
            <person name="Kellner H."/>
            <person name="Castanera R."/>
            <person name="Alfaro M."/>
            <person name="Ramirez L."/>
            <person name="Pisabarro A.G."/>
            <person name="Kuo A."/>
            <person name="Tritt A."/>
            <person name="Lipzen A."/>
            <person name="He G."/>
            <person name="Yan M."/>
            <person name="Ng V."/>
            <person name="Cullen D."/>
            <person name="Martin F."/>
            <person name="Rosso M.-N."/>
            <person name="Henrissat B."/>
            <person name="Hibbett D."/>
            <person name="Martinez A.T."/>
            <person name="Grigoriev I.V."/>
        </authorList>
    </citation>
    <scope>NUCLEOTIDE SEQUENCE</scope>
    <source>
        <strain evidence="1">CBS 506.95</strain>
    </source>
</reference>
<evidence type="ECO:0000313" key="2">
    <source>
        <dbReference type="Proteomes" id="UP000807306"/>
    </source>
</evidence>
<name>A0A9P6E4W7_9AGAR</name>
<keyword evidence="2" id="KW-1185">Reference proteome</keyword>